<dbReference type="Proteomes" id="UP000441354">
    <property type="component" value="Unassembled WGS sequence"/>
</dbReference>
<feature type="transmembrane region" description="Helical" evidence="1">
    <location>
        <begin position="181"/>
        <end position="198"/>
    </location>
</feature>
<dbReference type="AlphaFoldDB" id="A0A7V7UT30"/>
<reference evidence="2 3" key="1">
    <citation type="journal article" date="2014" name="Arch. Microbiol.">
        <title>Bacillus mesophilum sp. nov., strain IITR-54T, a novel 4-chlorobiphenyl dechlorinating bacterium.</title>
        <authorList>
            <person name="Manickam N."/>
            <person name="Singh N.K."/>
            <person name="Bajaj A."/>
            <person name="Kumar R.M."/>
            <person name="Kaur G."/>
            <person name="Kaur N."/>
            <person name="Bala M."/>
            <person name="Kumar A."/>
            <person name="Mayilraj S."/>
        </authorList>
    </citation>
    <scope>NUCLEOTIDE SEQUENCE [LARGE SCALE GENOMIC DNA]</scope>
    <source>
        <strain evidence="2 3">IITR-54</strain>
    </source>
</reference>
<keyword evidence="1" id="KW-0472">Membrane</keyword>
<feature type="transmembrane region" description="Helical" evidence="1">
    <location>
        <begin position="236"/>
        <end position="254"/>
    </location>
</feature>
<dbReference type="OrthoDB" id="2931081at2"/>
<feature type="transmembrane region" description="Helical" evidence="1">
    <location>
        <begin position="155"/>
        <end position="175"/>
    </location>
</feature>
<feature type="transmembrane region" description="Helical" evidence="1">
    <location>
        <begin position="210"/>
        <end position="230"/>
    </location>
</feature>
<accession>A0A7V7UT30</accession>
<proteinExistence type="predicted"/>
<name>A0A7V7UT30_9BACI</name>
<keyword evidence="3" id="KW-1185">Reference proteome</keyword>
<sequence length="293" mass="32028">MDFDQIKDGLSWFGEKANEAIWGVIYQAASNFASEAFEFVVKYIVIETDPDELFQYSQYLNAMQAIALALLLVAISWEGVKYQSGSLGEEITLQTLIMRTGFAGVCIYFLPWSVENFFVRINNYLVNFITSVGVDITPGDNIFAALLAPRQLSQMIIIMLLIFSIALIGLSIVAGMRYIEIIILTLIAPLAAVSIVRGGELLDTWIRETIAIVFTQALQIFLLQVLANVIGKMNSAPLEMFIPAIGLTVIMIMGPNALRKFVYNTGAGSAGVKQIGSAGRMAVYKAISSGAVK</sequence>
<feature type="transmembrane region" description="Helical" evidence="1">
    <location>
        <begin position="91"/>
        <end position="112"/>
    </location>
</feature>
<dbReference type="InterPro" id="IPR046084">
    <property type="entry name" value="TrbL_4"/>
</dbReference>
<keyword evidence="1" id="KW-0812">Transmembrane</keyword>
<organism evidence="2 3">
    <name type="scientific">Bacillus mesophilum</name>
    <dbReference type="NCBI Taxonomy" id="1071718"/>
    <lineage>
        <taxon>Bacteria</taxon>
        <taxon>Bacillati</taxon>
        <taxon>Bacillota</taxon>
        <taxon>Bacilli</taxon>
        <taxon>Bacillales</taxon>
        <taxon>Bacillaceae</taxon>
        <taxon>Bacillus</taxon>
    </lineage>
</organism>
<dbReference type="Pfam" id="PF19597">
    <property type="entry name" value="TrbL_4"/>
    <property type="match status" value="1"/>
</dbReference>
<keyword evidence="1" id="KW-1133">Transmembrane helix</keyword>
<evidence type="ECO:0000313" key="2">
    <source>
        <dbReference type="EMBL" id="KAB2329442.1"/>
    </source>
</evidence>
<evidence type="ECO:0008006" key="4">
    <source>
        <dbReference type="Google" id="ProtNLM"/>
    </source>
</evidence>
<dbReference type="RefSeq" id="WP_151576015.1">
    <property type="nucleotide sequence ID" value="NZ_WBOT01000012.1"/>
</dbReference>
<protein>
    <recommendedName>
        <fullName evidence="4">Conjugal transfer protein TrbL</fullName>
    </recommendedName>
</protein>
<evidence type="ECO:0000313" key="3">
    <source>
        <dbReference type="Proteomes" id="UP000441354"/>
    </source>
</evidence>
<comment type="caution">
    <text evidence="2">The sequence shown here is derived from an EMBL/GenBank/DDBJ whole genome shotgun (WGS) entry which is preliminary data.</text>
</comment>
<evidence type="ECO:0000256" key="1">
    <source>
        <dbReference type="SAM" id="Phobius"/>
    </source>
</evidence>
<gene>
    <name evidence="2" type="ORF">F7732_21190</name>
</gene>
<feature type="transmembrane region" description="Helical" evidence="1">
    <location>
        <begin position="59"/>
        <end position="79"/>
    </location>
</feature>
<dbReference type="EMBL" id="WBOT01000012">
    <property type="protein sequence ID" value="KAB2329442.1"/>
    <property type="molecule type" value="Genomic_DNA"/>
</dbReference>